<proteinExistence type="predicted"/>
<dbReference type="OrthoDB" id="10520820at2759"/>
<evidence type="ECO:0000313" key="3">
    <source>
        <dbReference type="Proteomes" id="UP000824219"/>
    </source>
</evidence>
<organism evidence="2 3">
    <name type="scientific">Hemibagrus wyckioides</name>
    <dbReference type="NCBI Taxonomy" id="337641"/>
    <lineage>
        <taxon>Eukaryota</taxon>
        <taxon>Metazoa</taxon>
        <taxon>Chordata</taxon>
        <taxon>Craniata</taxon>
        <taxon>Vertebrata</taxon>
        <taxon>Euteleostomi</taxon>
        <taxon>Actinopterygii</taxon>
        <taxon>Neopterygii</taxon>
        <taxon>Teleostei</taxon>
        <taxon>Ostariophysi</taxon>
        <taxon>Siluriformes</taxon>
        <taxon>Bagridae</taxon>
        <taxon>Hemibagrus</taxon>
    </lineage>
</organism>
<evidence type="ECO:0000256" key="1">
    <source>
        <dbReference type="SAM" id="Phobius"/>
    </source>
</evidence>
<sequence>MGAVAPPTLPPWIAGTAYCNLYHAHDSAGHSESSTELLDYRWSTLVSWAPVSPQCRAQGEFGGRGIRHGGVYLCSLMKLLVLAELRCCHKSNSAVYKLQGEVNPDCSIIWLSQDHLMVVDESGTIDPNTVVSYEDRELTLKRGDSDVLVREDCLSLGERIINCTALCELGKADPLANGSMSYPLFIGLISLGLLLFIILLSCVVVVVYKMYKRHHRSTDTDQANTANDQYLIQLQ</sequence>
<gene>
    <name evidence="2" type="ORF">KOW79_000136</name>
</gene>
<dbReference type="AlphaFoldDB" id="A0A9D3P9Q1"/>
<keyword evidence="1" id="KW-0812">Transmembrane</keyword>
<evidence type="ECO:0000313" key="2">
    <source>
        <dbReference type="EMBL" id="KAG7335443.1"/>
    </source>
</evidence>
<keyword evidence="1" id="KW-1133">Transmembrane helix</keyword>
<dbReference type="Proteomes" id="UP000824219">
    <property type="component" value="Linkage Group LG01"/>
</dbReference>
<dbReference type="EMBL" id="JAHKSW010000001">
    <property type="protein sequence ID" value="KAG7335443.1"/>
    <property type="molecule type" value="Genomic_DNA"/>
</dbReference>
<keyword evidence="3" id="KW-1185">Reference proteome</keyword>
<comment type="caution">
    <text evidence="2">The sequence shown here is derived from an EMBL/GenBank/DDBJ whole genome shotgun (WGS) entry which is preliminary data.</text>
</comment>
<protein>
    <submittedName>
        <fullName evidence="2">Uncharacterized protein</fullName>
    </submittedName>
</protein>
<feature type="transmembrane region" description="Helical" evidence="1">
    <location>
        <begin position="184"/>
        <end position="208"/>
    </location>
</feature>
<reference evidence="2 3" key="1">
    <citation type="submission" date="2021-06" db="EMBL/GenBank/DDBJ databases">
        <title>Chromosome-level genome assembly of the red-tail catfish (Hemibagrus wyckioides).</title>
        <authorList>
            <person name="Shao F."/>
        </authorList>
    </citation>
    <scope>NUCLEOTIDE SEQUENCE [LARGE SCALE GENOMIC DNA]</scope>
    <source>
        <strain evidence="2">EC202008001</strain>
        <tissue evidence="2">Blood</tissue>
    </source>
</reference>
<keyword evidence="1" id="KW-0472">Membrane</keyword>
<name>A0A9D3P9Q1_9TELE</name>
<accession>A0A9D3P9Q1</accession>